<dbReference type="Gene3D" id="2.60.120.10">
    <property type="entry name" value="Jelly Rolls"/>
    <property type="match status" value="1"/>
</dbReference>
<organism evidence="3 4">
    <name type="scientific">Plantimonas leprariae</name>
    <dbReference type="NCBI Taxonomy" id="2615207"/>
    <lineage>
        <taxon>Bacteria</taxon>
        <taxon>Pseudomonadati</taxon>
        <taxon>Pseudomonadota</taxon>
        <taxon>Alphaproteobacteria</taxon>
        <taxon>Hyphomicrobiales</taxon>
        <taxon>Aurantimonadaceae</taxon>
        <taxon>Plantimonas</taxon>
    </lineage>
</organism>
<reference evidence="3 4" key="1">
    <citation type="submission" date="2019-09" db="EMBL/GenBank/DDBJ databases">
        <title>YIM 132180 draft genome.</title>
        <authorList>
            <person name="Zhang K."/>
        </authorList>
    </citation>
    <scope>NUCLEOTIDE SEQUENCE [LARGE SCALE GENOMIC DNA]</scope>
    <source>
        <strain evidence="3 4">YIM 132180</strain>
    </source>
</reference>
<sequence>MSERLLKLSTDQAEPDEGAPPAERIVSGNPSNKTWNVEDDGAGLYAGIWESTPGERRVEYSEWEFCHILSGLSVLTEDDGSVTTLRPGDGIVIRPGFKGTWRVVETTRKHYVIKT</sequence>
<dbReference type="PANTHER" id="PTHR40943">
    <property type="entry name" value="CYTOPLASMIC PROTEIN-RELATED"/>
    <property type="match status" value="1"/>
</dbReference>
<evidence type="ECO:0000256" key="1">
    <source>
        <dbReference type="SAM" id="MobiDB-lite"/>
    </source>
</evidence>
<dbReference type="RefSeq" id="WP_150968887.1">
    <property type="nucleotide sequence ID" value="NZ_VZDO01000004.1"/>
</dbReference>
<dbReference type="EMBL" id="VZDO01000004">
    <property type="protein sequence ID" value="KAB0680735.1"/>
    <property type="molecule type" value="Genomic_DNA"/>
</dbReference>
<comment type="caution">
    <text evidence="3">The sequence shown here is derived from an EMBL/GenBank/DDBJ whole genome shotgun (WGS) entry which is preliminary data.</text>
</comment>
<dbReference type="InterPro" id="IPR008579">
    <property type="entry name" value="UGlyAH_Cupin_dom"/>
</dbReference>
<dbReference type="CDD" id="cd02227">
    <property type="entry name" value="cupin_TM1112-like"/>
    <property type="match status" value="1"/>
</dbReference>
<evidence type="ECO:0000259" key="2">
    <source>
        <dbReference type="Pfam" id="PF05899"/>
    </source>
</evidence>
<accession>A0A7V7PQT0</accession>
<name>A0A7V7PQT0_9HYPH</name>
<dbReference type="PANTHER" id="PTHR40943:SF2">
    <property type="entry name" value="(S)-UREIDOGLYCINE AMINOHYDROLASE CUPIN DOMAIN-CONTAINING PROTEIN"/>
    <property type="match status" value="1"/>
</dbReference>
<keyword evidence="4" id="KW-1185">Reference proteome</keyword>
<feature type="domain" description="(S)-ureidoglycine aminohydrolase cupin" evidence="2">
    <location>
        <begin position="44"/>
        <end position="111"/>
    </location>
</feature>
<proteinExistence type="predicted"/>
<evidence type="ECO:0000313" key="3">
    <source>
        <dbReference type="EMBL" id="KAB0680735.1"/>
    </source>
</evidence>
<dbReference type="InterPro" id="IPR014710">
    <property type="entry name" value="RmlC-like_jellyroll"/>
</dbReference>
<dbReference type="Proteomes" id="UP000432089">
    <property type="component" value="Unassembled WGS sequence"/>
</dbReference>
<dbReference type="SUPFAM" id="SSF51182">
    <property type="entry name" value="RmlC-like cupins"/>
    <property type="match status" value="1"/>
</dbReference>
<protein>
    <submittedName>
        <fullName evidence="3">Cupin domain-containing protein</fullName>
    </submittedName>
</protein>
<dbReference type="AlphaFoldDB" id="A0A7V7PQT0"/>
<gene>
    <name evidence="3" type="ORF">F6X38_06945</name>
</gene>
<dbReference type="Pfam" id="PF05899">
    <property type="entry name" value="Cupin_3"/>
    <property type="match status" value="1"/>
</dbReference>
<feature type="region of interest" description="Disordered" evidence="1">
    <location>
        <begin position="1"/>
        <end position="33"/>
    </location>
</feature>
<evidence type="ECO:0000313" key="4">
    <source>
        <dbReference type="Proteomes" id="UP000432089"/>
    </source>
</evidence>
<dbReference type="InterPro" id="IPR011051">
    <property type="entry name" value="RmlC_Cupin_sf"/>
</dbReference>